<evidence type="ECO:0000313" key="2">
    <source>
        <dbReference type="EMBL" id="OBZ70747.1"/>
    </source>
</evidence>
<gene>
    <name evidence="2" type="ORF">A0H81_09356</name>
</gene>
<accession>A0A1C7M2M5</accession>
<reference evidence="2 3" key="1">
    <citation type="submission" date="2016-03" db="EMBL/GenBank/DDBJ databases">
        <title>Whole genome sequencing of Grifola frondosa 9006-11.</title>
        <authorList>
            <person name="Min B."/>
            <person name="Park H."/>
            <person name="Kim J.-G."/>
            <person name="Cho H."/>
            <person name="Oh Y.-L."/>
            <person name="Kong W.-S."/>
            <person name="Choi I.-G."/>
        </authorList>
    </citation>
    <scope>NUCLEOTIDE SEQUENCE [LARGE SCALE GENOMIC DNA]</scope>
    <source>
        <strain evidence="2 3">9006-11</strain>
    </source>
</reference>
<organism evidence="2 3">
    <name type="scientific">Grifola frondosa</name>
    <name type="common">Maitake</name>
    <name type="synonym">Polyporus frondosus</name>
    <dbReference type="NCBI Taxonomy" id="5627"/>
    <lineage>
        <taxon>Eukaryota</taxon>
        <taxon>Fungi</taxon>
        <taxon>Dikarya</taxon>
        <taxon>Basidiomycota</taxon>
        <taxon>Agaricomycotina</taxon>
        <taxon>Agaricomycetes</taxon>
        <taxon>Polyporales</taxon>
        <taxon>Grifolaceae</taxon>
        <taxon>Grifola</taxon>
    </lineage>
</organism>
<comment type="caution">
    <text evidence="2">The sequence shown here is derived from an EMBL/GenBank/DDBJ whole genome shotgun (WGS) entry which is preliminary data.</text>
</comment>
<protein>
    <submittedName>
        <fullName evidence="2">Uncharacterized protein</fullName>
    </submittedName>
</protein>
<dbReference type="EMBL" id="LUGG01000013">
    <property type="protein sequence ID" value="OBZ70747.1"/>
    <property type="molecule type" value="Genomic_DNA"/>
</dbReference>
<feature type="compositionally biased region" description="Basic and acidic residues" evidence="1">
    <location>
        <begin position="122"/>
        <end position="131"/>
    </location>
</feature>
<dbReference type="AlphaFoldDB" id="A0A1C7M2M5"/>
<dbReference type="OMA" id="HSLFHRN"/>
<dbReference type="OrthoDB" id="3211582at2759"/>
<feature type="region of interest" description="Disordered" evidence="1">
    <location>
        <begin position="122"/>
        <end position="143"/>
    </location>
</feature>
<proteinExistence type="predicted"/>
<dbReference type="Proteomes" id="UP000092993">
    <property type="component" value="Unassembled WGS sequence"/>
</dbReference>
<feature type="region of interest" description="Disordered" evidence="1">
    <location>
        <begin position="1"/>
        <end position="70"/>
    </location>
</feature>
<name>A0A1C7M2M5_GRIFR</name>
<evidence type="ECO:0000256" key="1">
    <source>
        <dbReference type="SAM" id="MobiDB-lite"/>
    </source>
</evidence>
<feature type="compositionally biased region" description="Low complexity" evidence="1">
    <location>
        <begin position="17"/>
        <end position="28"/>
    </location>
</feature>
<evidence type="ECO:0000313" key="3">
    <source>
        <dbReference type="Proteomes" id="UP000092993"/>
    </source>
</evidence>
<feature type="compositionally biased region" description="Polar residues" evidence="1">
    <location>
        <begin position="37"/>
        <end position="49"/>
    </location>
</feature>
<keyword evidence="3" id="KW-1185">Reference proteome</keyword>
<sequence>MPFFRPPSPQKSQETASARSRSMFSRRSGSPEHDHTSTNGPTRTNSTRPGSRFFNRHHSSSADSLHLKKDPTIVAARQKVADAESAESGADRALDQARAAVRRAREHVKILEQEVLAEARHARAKEAEAKTVSKSARGLGRHG</sequence>